<protein>
    <submittedName>
        <fullName evidence="4">GNAT family N-acetyltransferase</fullName>
    </submittedName>
</protein>
<dbReference type="GO" id="GO:0016747">
    <property type="term" value="F:acyltransferase activity, transferring groups other than amino-acyl groups"/>
    <property type="evidence" value="ECO:0007669"/>
    <property type="project" value="InterPro"/>
</dbReference>
<dbReference type="RefSeq" id="WP_132756652.1">
    <property type="nucleotide sequence ID" value="NZ_BNBW01000002.1"/>
</dbReference>
<keyword evidence="2" id="KW-0012">Acyltransferase</keyword>
<gene>
    <name evidence="4" type="ORF">CP980_11390</name>
</gene>
<dbReference type="GeneID" id="95611160"/>
<keyword evidence="1 4" id="KW-0808">Transferase</keyword>
<dbReference type="SUPFAM" id="SSF55729">
    <property type="entry name" value="Acyl-CoA N-acyltransferases (Nat)"/>
    <property type="match status" value="1"/>
</dbReference>
<dbReference type="AlphaFoldDB" id="A0A5J6J7K9"/>
<dbReference type="InterPro" id="IPR000182">
    <property type="entry name" value="GNAT_dom"/>
</dbReference>
<name>A0A5J6J7K9_STRVI</name>
<dbReference type="EMBL" id="CP023692">
    <property type="protein sequence ID" value="QEV45601.1"/>
    <property type="molecule type" value="Genomic_DNA"/>
</dbReference>
<evidence type="ECO:0000256" key="1">
    <source>
        <dbReference type="ARBA" id="ARBA00022679"/>
    </source>
</evidence>
<evidence type="ECO:0000313" key="5">
    <source>
        <dbReference type="Proteomes" id="UP000325563"/>
    </source>
</evidence>
<keyword evidence="5" id="KW-1185">Reference proteome</keyword>
<reference evidence="4 5" key="1">
    <citation type="submission" date="2017-09" db="EMBL/GenBank/DDBJ databases">
        <authorList>
            <person name="Lee N."/>
            <person name="Cho B.-K."/>
        </authorList>
    </citation>
    <scope>NUCLEOTIDE SEQUENCE [LARGE SCALE GENOMIC DNA]</scope>
    <source>
        <strain evidence="4 5">ATCC 27476</strain>
    </source>
</reference>
<feature type="domain" description="N-acetyltransferase" evidence="3">
    <location>
        <begin position="6"/>
        <end position="152"/>
    </location>
</feature>
<dbReference type="Proteomes" id="UP000325563">
    <property type="component" value="Chromosome"/>
</dbReference>
<dbReference type="Gene3D" id="3.40.630.30">
    <property type="match status" value="1"/>
</dbReference>
<dbReference type="Pfam" id="PF00583">
    <property type="entry name" value="Acetyltransf_1"/>
    <property type="match status" value="1"/>
</dbReference>
<proteinExistence type="predicted"/>
<dbReference type="InterPro" id="IPR016181">
    <property type="entry name" value="Acyl_CoA_acyltransferase"/>
</dbReference>
<dbReference type="InterPro" id="IPR050832">
    <property type="entry name" value="Bact_Acetyltransf"/>
</dbReference>
<evidence type="ECO:0000256" key="2">
    <source>
        <dbReference type="ARBA" id="ARBA00023315"/>
    </source>
</evidence>
<organism evidence="4 5">
    <name type="scientific">Streptomyces vinaceus</name>
    <dbReference type="NCBI Taxonomy" id="1960"/>
    <lineage>
        <taxon>Bacteria</taxon>
        <taxon>Bacillati</taxon>
        <taxon>Actinomycetota</taxon>
        <taxon>Actinomycetes</taxon>
        <taxon>Kitasatosporales</taxon>
        <taxon>Streptomycetaceae</taxon>
        <taxon>Streptomyces</taxon>
    </lineage>
</organism>
<dbReference type="PANTHER" id="PTHR43877">
    <property type="entry name" value="AMINOALKYLPHOSPHONATE N-ACETYLTRANSFERASE-RELATED-RELATED"/>
    <property type="match status" value="1"/>
</dbReference>
<evidence type="ECO:0000259" key="3">
    <source>
        <dbReference type="PROSITE" id="PS51186"/>
    </source>
</evidence>
<dbReference type="KEGG" id="svn:CP980_11390"/>
<evidence type="ECO:0000313" key="4">
    <source>
        <dbReference type="EMBL" id="QEV45601.1"/>
    </source>
</evidence>
<sequence length="160" mass="17268">MTDDLRIERVADEASLQDWRHVHNLIVPPDALTLDQVRERSGRHLLDVAYLGGVLVGCMTVRRPTADAPAVATVIARILPAHRGQGLGAALYEHGVAAARALAPSPDTIETIVLASNEAGLRFALRRGFTESDRYTLDGAAVPHVHLRLPAEDARRTMGG</sequence>
<dbReference type="CDD" id="cd04301">
    <property type="entry name" value="NAT_SF"/>
    <property type="match status" value="1"/>
</dbReference>
<dbReference type="PROSITE" id="PS51186">
    <property type="entry name" value="GNAT"/>
    <property type="match status" value="1"/>
</dbReference>
<accession>A0A5J6J7K9</accession>